<sequence>MSNGYTYILQCADGTYYTGSTKELERRLGQHKAGEGANHTKSRLPVELVYYEEYDRIDEAFYREKQIQGWSRRKKEALINGQFEKLPALAKKVFRKTPKGVPNKGD</sequence>
<dbReference type="SUPFAM" id="SSF82771">
    <property type="entry name" value="GIY-YIG endonuclease"/>
    <property type="match status" value="1"/>
</dbReference>
<dbReference type="InterPro" id="IPR000305">
    <property type="entry name" value="GIY-YIG_endonuc"/>
</dbReference>
<dbReference type="SMART" id="SM00465">
    <property type="entry name" value="GIYc"/>
    <property type="match status" value="1"/>
</dbReference>
<proteinExistence type="inferred from homology"/>
<feature type="domain" description="GIY-YIG" evidence="2">
    <location>
        <begin position="2"/>
        <end position="81"/>
    </location>
</feature>
<dbReference type="PANTHER" id="PTHR34477">
    <property type="entry name" value="UPF0213 PROTEIN YHBQ"/>
    <property type="match status" value="1"/>
</dbReference>
<keyword evidence="4" id="KW-1185">Reference proteome</keyword>
<protein>
    <recommendedName>
        <fullName evidence="2">GIY-YIG domain-containing protein</fullName>
    </recommendedName>
</protein>
<name>A0A916NGK2_9FLAO</name>
<organism evidence="3 4">
    <name type="scientific">Parvicella tangerina</name>
    <dbReference type="NCBI Taxonomy" id="2829795"/>
    <lineage>
        <taxon>Bacteria</taxon>
        <taxon>Pseudomonadati</taxon>
        <taxon>Bacteroidota</taxon>
        <taxon>Flavobacteriia</taxon>
        <taxon>Flavobacteriales</taxon>
        <taxon>Parvicellaceae</taxon>
        <taxon>Parvicella</taxon>
    </lineage>
</organism>
<dbReference type="CDD" id="cd10456">
    <property type="entry name" value="GIY-YIG_UPF0213"/>
    <property type="match status" value="1"/>
</dbReference>
<comment type="similarity">
    <text evidence="1">Belongs to the UPF0213 family.</text>
</comment>
<accession>A0A916NGK2</accession>
<dbReference type="InterPro" id="IPR050190">
    <property type="entry name" value="UPF0213_domain"/>
</dbReference>
<dbReference type="RefSeq" id="WP_258541602.1">
    <property type="nucleotide sequence ID" value="NZ_OU015584.1"/>
</dbReference>
<dbReference type="Pfam" id="PF01541">
    <property type="entry name" value="GIY-YIG"/>
    <property type="match status" value="1"/>
</dbReference>
<dbReference type="Proteomes" id="UP000683507">
    <property type="component" value="Chromosome"/>
</dbReference>
<gene>
    <name evidence="3" type="ORF">CRYO30217_01400</name>
</gene>
<reference evidence="3" key="1">
    <citation type="submission" date="2021-04" db="EMBL/GenBank/DDBJ databases">
        <authorList>
            <person name="Rodrigo-Torres L."/>
            <person name="Arahal R. D."/>
            <person name="Lucena T."/>
        </authorList>
    </citation>
    <scope>NUCLEOTIDE SEQUENCE</scope>
    <source>
        <strain evidence="3">AS29M-1</strain>
    </source>
</reference>
<evidence type="ECO:0000259" key="2">
    <source>
        <dbReference type="SMART" id="SM00465"/>
    </source>
</evidence>
<dbReference type="KEGG" id="ptan:CRYO30217_01400"/>
<dbReference type="InterPro" id="IPR035901">
    <property type="entry name" value="GIY-YIG_endonuc_sf"/>
</dbReference>
<dbReference type="AlphaFoldDB" id="A0A916NGK2"/>
<evidence type="ECO:0000313" key="3">
    <source>
        <dbReference type="EMBL" id="CAG5080629.1"/>
    </source>
</evidence>
<dbReference type="Gene3D" id="3.40.1440.10">
    <property type="entry name" value="GIY-YIG endonuclease"/>
    <property type="match status" value="1"/>
</dbReference>
<evidence type="ECO:0000313" key="4">
    <source>
        <dbReference type="Proteomes" id="UP000683507"/>
    </source>
</evidence>
<dbReference type="EMBL" id="OU015584">
    <property type="protein sequence ID" value="CAG5080629.1"/>
    <property type="molecule type" value="Genomic_DNA"/>
</dbReference>
<evidence type="ECO:0000256" key="1">
    <source>
        <dbReference type="ARBA" id="ARBA00007435"/>
    </source>
</evidence>
<dbReference type="PANTHER" id="PTHR34477:SF1">
    <property type="entry name" value="UPF0213 PROTEIN YHBQ"/>
    <property type="match status" value="1"/>
</dbReference>